<feature type="domain" description="NmrA-like" evidence="3">
    <location>
        <begin position="7"/>
        <end position="317"/>
    </location>
</feature>
<keyword evidence="5" id="KW-1185">Reference proteome</keyword>
<dbReference type="PANTHER" id="PTHR47706:SF9">
    <property type="entry name" value="NMRA-LIKE DOMAIN-CONTAINING PROTEIN-RELATED"/>
    <property type="match status" value="1"/>
</dbReference>
<dbReference type="GO" id="GO:0016491">
    <property type="term" value="F:oxidoreductase activity"/>
    <property type="evidence" value="ECO:0007669"/>
    <property type="project" value="UniProtKB-KW"/>
</dbReference>
<evidence type="ECO:0000256" key="2">
    <source>
        <dbReference type="ARBA" id="ARBA00023002"/>
    </source>
</evidence>
<dbReference type="Gene3D" id="3.90.25.10">
    <property type="entry name" value="UDP-galactose 4-epimerase, domain 1"/>
    <property type="match status" value="1"/>
</dbReference>
<dbReference type="PANTHER" id="PTHR47706">
    <property type="entry name" value="NMRA-LIKE FAMILY PROTEIN"/>
    <property type="match status" value="1"/>
</dbReference>
<gene>
    <name evidence="4" type="ORF">Micbo1qcDRAFT_166786</name>
</gene>
<evidence type="ECO:0000256" key="1">
    <source>
        <dbReference type="ARBA" id="ARBA00022857"/>
    </source>
</evidence>
<dbReference type="AlphaFoldDB" id="A0A136IT43"/>
<name>A0A136IT43_9PEZI</name>
<dbReference type="Pfam" id="PF05368">
    <property type="entry name" value="NmrA"/>
    <property type="match status" value="1"/>
</dbReference>
<evidence type="ECO:0000259" key="3">
    <source>
        <dbReference type="Pfam" id="PF05368"/>
    </source>
</evidence>
<dbReference type="EMBL" id="KQ964259">
    <property type="protein sequence ID" value="KXJ88140.1"/>
    <property type="molecule type" value="Genomic_DNA"/>
</dbReference>
<protein>
    <recommendedName>
        <fullName evidence="3">NmrA-like domain-containing protein</fullName>
    </recommendedName>
</protein>
<keyword evidence="1" id="KW-0521">NADP</keyword>
<dbReference type="STRING" id="196109.A0A136IT43"/>
<dbReference type="OrthoDB" id="419598at2759"/>
<proteinExistence type="predicted"/>
<sequence>MASAHKFTVFIAGASGETGKSIVKHLLLQPQNFDVVALARPESASNKFYTALSEQGVKVVPVNVRDVDALVAIISGGSDAPASSAIVISCMTLTELPGELALVEASIRARVGRHVPSFFATVCPPRGVLDVRTAKEDVLDVIKRAYLPFTAIDIGWWAQWCLPRLPSGKLDDAIAFPVREIVGKGDVPCAITDVTDVGAYVVRIISDPRTLNRLVMAYGDVRTQTEVWDMFERLSGEKIPRPTISTQEVIDSIAKNRELFAKDPTNYQPLVDKGMAEYKYTQAVRGDNTPEHAKYLGYLDATELYPDVKIKTIEDYAREVLSGKSLGVIYEGKDDHPLKFMSKPDYA</sequence>
<dbReference type="Gene3D" id="3.40.50.720">
    <property type="entry name" value="NAD(P)-binding Rossmann-like Domain"/>
    <property type="match status" value="1"/>
</dbReference>
<dbReference type="InterPro" id="IPR008030">
    <property type="entry name" value="NmrA-like"/>
</dbReference>
<reference evidence="5" key="1">
    <citation type="submission" date="2016-02" db="EMBL/GenBank/DDBJ databases">
        <title>Draft genome sequence of Microdochium bolleyi, a fungal endophyte of beachgrass.</title>
        <authorList>
            <consortium name="DOE Joint Genome Institute"/>
            <person name="David A.S."/>
            <person name="May G."/>
            <person name="Haridas S."/>
            <person name="Lim J."/>
            <person name="Wang M."/>
            <person name="Labutti K."/>
            <person name="Lipzen A."/>
            <person name="Barry K."/>
            <person name="Grigoriev I.V."/>
        </authorList>
    </citation>
    <scope>NUCLEOTIDE SEQUENCE [LARGE SCALE GENOMIC DNA]</scope>
    <source>
        <strain evidence="5">J235TASD1</strain>
    </source>
</reference>
<evidence type="ECO:0000313" key="5">
    <source>
        <dbReference type="Proteomes" id="UP000070501"/>
    </source>
</evidence>
<keyword evidence="2" id="KW-0560">Oxidoreductase</keyword>
<dbReference type="SUPFAM" id="SSF51735">
    <property type="entry name" value="NAD(P)-binding Rossmann-fold domains"/>
    <property type="match status" value="1"/>
</dbReference>
<dbReference type="InParanoid" id="A0A136IT43"/>
<accession>A0A136IT43</accession>
<dbReference type="InterPro" id="IPR036291">
    <property type="entry name" value="NAD(P)-bd_dom_sf"/>
</dbReference>
<evidence type="ECO:0000313" key="4">
    <source>
        <dbReference type="EMBL" id="KXJ88140.1"/>
    </source>
</evidence>
<organism evidence="4 5">
    <name type="scientific">Microdochium bolleyi</name>
    <dbReference type="NCBI Taxonomy" id="196109"/>
    <lineage>
        <taxon>Eukaryota</taxon>
        <taxon>Fungi</taxon>
        <taxon>Dikarya</taxon>
        <taxon>Ascomycota</taxon>
        <taxon>Pezizomycotina</taxon>
        <taxon>Sordariomycetes</taxon>
        <taxon>Xylariomycetidae</taxon>
        <taxon>Xylariales</taxon>
        <taxon>Microdochiaceae</taxon>
        <taxon>Microdochium</taxon>
    </lineage>
</organism>
<dbReference type="Proteomes" id="UP000070501">
    <property type="component" value="Unassembled WGS sequence"/>
</dbReference>
<dbReference type="InterPro" id="IPR051609">
    <property type="entry name" value="NmrA/Isoflavone_reductase-like"/>
</dbReference>